<dbReference type="Gene3D" id="1.10.287.950">
    <property type="entry name" value="Methyl-accepting chemotaxis protein"/>
    <property type="match status" value="1"/>
</dbReference>
<dbReference type="SUPFAM" id="SSF55785">
    <property type="entry name" value="PYP-like sensor domain (PAS domain)"/>
    <property type="match status" value="2"/>
</dbReference>
<dbReference type="PROSITE" id="PS50112">
    <property type="entry name" value="PAS"/>
    <property type="match status" value="1"/>
</dbReference>
<dbReference type="CDD" id="cd11386">
    <property type="entry name" value="MCP_signal"/>
    <property type="match status" value="1"/>
</dbReference>
<dbReference type="InterPro" id="IPR004089">
    <property type="entry name" value="MCPsignal_dom"/>
</dbReference>
<reference evidence="6" key="2">
    <citation type="submission" date="2020-08" db="EMBL/GenBank/DDBJ databases">
        <authorList>
            <person name="Lai Q."/>
        </authorList>
    </citation>
    <scope>NUCLEOTIDE SEQUENCE</scope>
    <source>
        <strain evidence="6">S27-2</strain>
    </source>
</reference>
<accession>A0A8J6M390</accession>
<proteinExistence type="predicted"/>
<dbReference type="PROSITE" id="PS50113">
    <property type="entry name" value="PAC"/>
    <property type="match status" value="1"/>
</dbReference>
<evidence type="ECO:0000259" key="5">
    <source>
        <dbReference type="PROSITE" id="PS50113"/>
    </source>
</evidence>
<sequence length="436" mass="48965">MFNKRLKNQLIELQQVNTNQQAYIESIRNHVAYIEFTPTGEVTYVNSLFLNVVGYSQQEIVNQHHKIFCDPAYAHSQQYKQFWRDLADGKVKQGLFKRLDKQQNTLWLDATYFPVVINGKVQKVVKIASDNTTHYTHLQRQLSVAEALDKALAIIEFEPDGHIITANKNFLETMGYALRDIQSKHHRMFCHEAFYQENPAFWQQLAGGQYKQGQFERKNANGDSIWLEATYIPIFDDNGQVCKIIKFASDITERINQNQAIKQAAEIAYHASNHTTTLSQDGSNLLKDTIDYSRNIDHQVELAVELIEQLNTQSSQISTIVSTITQIADQTNLLALNAAIEAARAGESGRGFAVVADEVRLLASRTTSSTDEIGDVVKHNQQLTSNITRQISSVAQSVKKSNELISDVSTVIEKIAGSAQNVTDTVSSLSIDRKAG</sequence>
<dbReference type="GO" id="GO:0004888">
    <property type="term" value="F:transmembrane signaling receptor activity"/>
    <property type="evidence" value="ECO:0007669"/>
    <property type="project" value="InterPro"/>
</dbReference>
<keyword evidence="1 2" id="KW-0807">Transducer</keyword>
<evidence type="ECO:0000259" key="4">
    <source>
        <dbReference type="PROSITE" id="PS50112"/>
    </source>
</evidence>
<evidence type="ECO:0000259" key="3">
    <source>
        <dbReference type="PROSITE" id="PS50111"/>
    </source>
</evidence>
<dbReference type="Pfam" id="PF08447">
    <property type="entry name" value="PAS_3"/>
    <property type="match status" value="2"/>
</dbReference>
<evidence type="ECO:0000313" key="6">
    <source>
        <dbReference type="EMBL" id="MBC3767258.1"/>
    </source>
</evidence>
<dbReference type="InterPro" id="IPR001610">
    <property type="entry name" value="PAC"/>
</dbReference>
<feature type="domain" description="PAC" evidence="5">
    <location>
        <begin position="211"/>
        <end position="263"/>
    </location>
</feature>
<dbReference type="AlphaFoldDB" id="A0A8J6M390"/>
<dbReference type="NCBIfam" id="TIGR00229">
    <property type="entry name" value="sensory_box"/>
    <property type="match status" value="2"/>
</dbReference>
<protein>
    <submittedName>
        <fullName evidence="6">PAS domain-containing methyl-accepting chemotaxis protein</fullName>
    </submittedName>
</protein>
<reference evidence="6" key="1">
    <citation type="journal article" date="2018" name="Int. J. Syst. Evol. Microbiol.">
        <title>Neptunicella marina gen. nov., sp. nov., isolated from surface seawater.</title>
        <authorList>
            <person name="Liu X."/>
            <person name="Lai Q."/>
            <person name="Du Y."/>
            <person name="Zhang X."/>
            <person name="Liu Z."/>
            <person name="Sun F."/>
            <person name="Shao Z."/>
        </authorList>
    </citation>
    <scope>NUCLEOTIDE SEQUENCE</scope>
    <source>
        <strain evidence="6">S27-2</strain>
    </source>
</reference>
<dbReference type="GO" id="GO:0006935">
    <property type="term" value="P:chemotaxis"/>
    <property type="evidence" value="ECO:0007669"/>
    <property type="project" value="InterPro"/>
</dbReference>
<evidence type="ECO:0000256" key="1">
    <source>
        <dbReference type="ARBA" id="ARBA00023224"/>
    </source>
</evidence>
<feature type="domain" description="PAS" evidence="4">
    <location>
        <begin position="40"/>
        <end position="63"/>
    </location>
</feature>
<dbReference type="CDD" id="cd00130">
    <property type="entry name" value="PAS"/>
    <property type="match status" value="2"/>
</dbReference>
<dbReference type="InterPro" id="IPR013655">
    <property type="entry name" value="PAS_fold_3"/>
</dbReference>
<dbReference type="InterPro" id="IPR050903">
    <property type="entry name" value="Bact_Chemotaxis_MeTrfase"/>
</dbReference>
<evidence type="ECO:0000256" key="2">
    <source>
        <dbReference type="PROSITE-ProRule" id="PRU00284"/>
    </source>
</evidence>
<dbReference type="SMART" id="SM00086">
    <property type="entry name" value="PAC"/>
    <property type="match status" value="2"/>
</dbReference>
<keyword evidence="7" id="KW-1185">Reference proteome</keyword>
<dbReference type="PROSITE" id="PS50111">
    <property type="entry name" value="CHEMOTAXIS_TRANSDUC_2"/>
    <property type="match status" value="1"/>
</dbReference>
<name>A0A8J6M390_9ALTE</name>
<dbReference type="PANTHER" id="PTHR24422">
    <property type="entry name" value="CHEMOTAXIS PROTEIN METHYLTRANSFERASE"/>
    <property type="match status" value="1"/>
</dbReference>
<gene>
    <name evidence="6" type="ORF">H8B19_15360</name>
</gene>
<feature type="domain" description="Methyl-accepting transducer" evidence="3">
    <location>
        <begin position="240"/>
        <end position="436"/>
    </location>
</feature>
<dbReference type="Proteomes" id="UP000601768">
    <property type="component" value="Unassembled WGS sequence"/>
</dbReference>
<dbReference type="SMART" id="SM00091">
    <property type="entry name" value="PAS"/>
    <property type="match status" value="2"/>
</dbReference>
<dbReference type="InterPro" id="IPR004090">
    <property type="entry name" value="Chemotax_Me-accpt_rcpt"/>
</dbReference>
<dbReference type="Gene3D" id="3.30.450.20">
    <property type="entry name" value="PAS domain"/>
    <property type="match status" value="2"/>
</dbReference>
<dbReference type="GO" id="GO:0016020">
    <property type="term" value="C:membrane"/>
    <property type="evidence" value="ECO:0007669"/>
    <property type="project" value="InterPro"/>
</dbReference>
<evidence type="ECO:0000313" key="7">
    <source>
        <dbReference type="Proteomes" id="UP000601768"/>
    </source>
</evidence>
<dbReference type="InterPro" id="IPR000014">
    <property type="entry name" value="PAS"/>
</dbReference>
<dbReference type="InterPro" id="IPR035965">
    <property type="entry name" value="PAS-like_dom_sf"/>
</dbReference>
<dbReference type="InterPro" id="IPR000700">
    <property type="entry name" value="PAS-assoc_C"/>
</dbReference>
<dbReference type="PANTHER" id="PTHR24422:SF10">
    <property type="entry name" value="CHEMOTAXIS PROTEIN METHYLTRANSFERASE 2"/>
    <property type="match status" value="1"/>
</dbReference>
<organism evidence="6 7">
    <name type="scientific">Neptunicella marina</name>
    <dbReference type="NCBI Taxonomy" id="2125989"/>
    <lineage>
        <taxon>Bacteria</taxon>
        <taxon>Pseudomonadati</taxon>
        <taxon>Pseudomonadota</taxon>
        <taxon>Gammaproteobacteria</taxon>
        <taxon>Alteromonadales</taxon>
        <taxon>Alteromonadaceae</taxon>
        <taxon>Neptunicella</taxon>
    </lineage>
</organism>
<comment type="caution">
    <text evidence="6">The sequence shown here is derived from an EMBL/GenBank/DDBJ whole genome shotgun (WGS) entry which is preliminary data.</text>
</comment>
<dbReference type="PRINTS" id="PR00260">
    <property type="entry name" value="CHEMTRNSDUCR"/>
</dbReference>
<dbReference type="SMART" id="SM00283">
    <property type="entry name" value="MA"/>
    <property type="match status" value="1"/>
</dbReference>
<dbReference type="EMBL" id="JACNEP010000015">
    <property type="protein sequence ID" value="MBC3767258.1"/>
    <property type="molecule type" value="Genomic_DNA"/>
</dbReference>
<dbReference type="GO" id="GO:0007165">
    <property type="term" value="P:signal transduction"/>
    <property type="evidence" value="ECO:0007669"/>
    <property type="project" value="UniProtKB-KW"/>
</dbReference>
<dbReference type="Pfam" id="PF00015">
    <property type="entry name" value="MCPsignal"/>
    <property type="match status" value="1"/>
</dbReference>
<dbReference type="SUPFAM" id="SSF58104">
    <property type="entry name" value="Methyl-accepting chemotaxis protein (MCP) signaling domain"/>
    <property type="match status" value="1"/>
</dbReference>